<evidence type="ECO:0000313" key="2">
    <source>
        <dbReference type="EMBL" id="MDD1792148.1"/>
    </source>
</evidence>
<dbReference type="RefSeq" id="WP_274163070.1">
    <property type="nucleotide sequence ID" value="NZ_JAJUBC010000003.1"/>
</dbReference>
<sequence>MKRLIKLRVIRLVFALAAVFSASTMATNFNYNNLEIGFTGNPSGLGATGQLAFMDGAHFVVSGSSQFEGDWIASGGAGFHAPINGFVDVHGDARIYSVKFPEDDKHDFGELAYGVNVGVRAWILPQIEANLLVGQVAFDSDDTRSVVELGGRFHSTDLLSIGLNYRANGLYKEQFYFNVRFEF</sequence>
<evidence type="ECO:0000313" key="3">
    <source>
        <dbReference type="Proteomes" id="UP001149400"/>
    </source>
</evidence>
<comment type="caution">
    <text evidence="2">The sequence shown here is derived from an EMBL/GenBank/DDBJ whole genome shotgun (WGS) entry which is preliminary data.</text>
</comment>
<name>A0ABT5QVW2_9GAMM</name>
<feature type="chain" id="PRO_5046115208" description="Outer membrane protein beta-barrel domain-containing protein" evidence="1">
    <location>
        <begin position="27"/>
        <end position="183"/>
    </location>
</feature>
<keyword evidence="3" id="KW-1185">Reference proteome</keyword>
<dbReference type="Proteomes" id="UP001149400">
    <property type="component" value="Unassembled WGS sequence"/>
</dbReference>
<gene>
    <name evidence="2" type="ORF">LRP50_03310</name>
</gene>
<accession>A0ABT5QVW2</accession>
<evidence type="ECO:0008006" key="4">
    <source>
        <dbReference type="Google" id="ProtNLM"/>
    </source>
</evidence>
<dbReference type="EMBL" id="JAJUBC010000003">
    <property type="protein sequence ID" value="MDD1792148.1"/>
    <property type="molecule type" value="Genomic_DNA"/>
</dbReference>
<reference evidence="2" key="1">
    <citation type="submission" date="2021-12" db="EMBL/GenBank/DDBJ databases">
        <title>Enterovibrio ZSDZ35 sp. nov. and Enterovibrio ZSDZ42 sp. nov., isolated from coastal seawater in Qingdao.</title>
        <authorList>
            <person name="Zhang P."/>
        </authorList>
    </citation>
    <scope>NUCLEOTIDE SEQUENCE</scope>
    <source>
        <strain evidence="2">ZSDZ42</strain>
    </source>
</reference>
<protein>
    <recommendedName>
        <fullName evidence="4">Outer membrane protein beta-barrel domain-containing protein</fullName>
    </recommendedName>
</protein>
<evidence type="ECO:0000256" key="1">
    <source>
        <dbReference type="SAM" id="SignalP"/>
    </source>
</evidence>
<organism evidence="2 3">
    <name type="scientific">Enterovibrio gelatinilyticus</name>
    <dbReference type="NCBI Taxonomy" id="2899819"/>
    <lineage>
        <taxon>Bacteria</taxon>
        <taxon>Pseudomonadati</taxon>
        <taxon>Pseudomonadota</taxon>
        <taxon>Gammaproteobacteria</taxon>
        <taxon>Vibrionales</taxon>
        <taxon>Vibrionaceae</taxon>
        <taxon>Enterovibrio</taxon>
    </lineage>
</organism>
<feature type="signal peptide" evidence="1">
    <location>
        <begin position="1"/>
        <end position="26"/>
    </location>
</feature>
<keyword evidence="1" id="KW-0732">Signal</keyword>
<proteinExistence type="predicted"/>